<proteinExistence type="predicted"/>
<gene>
    <name evidence="2" type="ORF">V5O48_017418</name>
</gene>
<evidence type="ECO:0000256" key="1">
    <source>
        <dbReference type="SAM" id="MobiDB-lite"/>
    </source>
</evidence>
<comment type="caution">
    <text evidence="2">The sequence shown here is derived from an EMBL/GenBank/DDBJ whole genome shotgun (WGS) entry which is preliminary data.</text>
</comment>
<feature type="compositionally biased region" description="Polar residues" evidence="1">
    <location>
        <begin position="1"/>
        <end position="20"/>
    </location>
</feature>
<sequence length="212" mass="23055">MVQTTQVPSASVGDTSTPSTVVEEMPPARTVHHYNPENDTATTRVTLDYPGGLVVSTTVEVRLHHPNGYSLTVTKPQEEVPAGPSPAPLPTYHIPVPTSFVRPDNEASIKRYYVVYVGKEVGIFTGEFDAEVGPLVRGIPHNHVEGFSTWDDALYQYTRAYQQLRTGCLISVVGSPRPIQMDGNYLWGSGQMLGSVNITGMDLDPTLVSTVV</sequence>
<accession>A0ABR3EP95</accession>
<reference evidence="2 3" key="1">
    <citation type="submission" date="2024-02" db="EMBL/GenBank/DDBJ databases">
        <title>A draft genome for the cacao thread blight pathogen Marasmius crinis-equi.</title>
        <authorList>
            <person name="Cohen S.P."/>
            <person name="Baruah I.K."/>
            <person name="Amoako-Attah I."/>
            <person name="Bukari Y."/>
            <person name="Meinhardt L.W."/>
            <person name="Bailey B.A."/>
        </authorList>
    </citation>
    <scope>NUCLEOTIDE SEQUENCE [LARGE SCALE GENOMIC DNA]</scope>
    <source>
        <strain evidence="2 3">GH-76</strain>
    </source>
</reference>
<keyword evidence="3" id="KW-1185">Reference proteome</keyword>
<evidence type="ECO:0000313" key="3">
    <source>
        <dbReference type="Proteomes" id="UP001465976"/>
    </source>
</evidence>
<dbReference type="Gene3D" id="3.40.970.10">
    <property type="entry name" value="Ribonuclease H1, N-terminal domain"/>
    <property type="match status" value="1"/>
</dbReference>
<name>A0ABR3EP95_9AGAR</name>
<dbReference type="Proteomes" id="UP001465976">
    <property type="component" value="Unassembled WGS sequence"/>
</dbReference>
<dbReference type="EMBL" id="JBAHYK010002664">
    <property type="protein sequence ID" value="KAL0564626.1"/>
    <property type="molecule type" value="Genomic_DNA"/>
</dbReference>
<feature type="region of interest" description="Disordered" evidence="1">
    <location>
        <begin position="1"/>
        <end position="21"/>
    </location>
</feature>
<evidence type="ECO:0000313" key="2">
    <source>
        <dbReference type="EMBL" id="KAL0564626.1"/>
    </source>
</evidence>
<protein>
    <submittedName>
        <fullName evidence="2">Uncharacterized protein</fullName>
    </submittedName>
</protein>
<organism evidence="2 3">
    <name type="scientific">Marasmius crinis-equi</name>
    <dbReference type="NCBI Taxonomy" id="585013"/>
    <lineage>
        <taxon>Eukaryota</taxon>
        <taxon>Fungi</taxon>
        <taxon>Dikarya</taxon>
        <taxon>Basidiomycota</taxon>
        <taxon>Agaricomycotina</taxon>
        <taxon>Agaricomycetes</taxon>
        <taxon>Agaricomycetidae</taxon>
        <taxon>Agaricales</taxon>
        <taxon>Marasmiineae</taxon>
        <taxon>Marasmiaceae</taxon>
        <taxon>Marasmius</taxon>
    </lineage>
</organism>
<dbReference type="InterPro" id="IPR037056">
    <property type="entry name" value="RNase_H1_N_sf"/>
</dbReference>